<feature type="transmembrane region" description="Helical" evidence="9">
    <location>
        <begin position="154"/>
        <end position="172"/>
    </location>
</feature>
<keyword evidence="5" id="KW-0809">Transit peptide</keyword>
<dbReference type="Pfam" id="PF22366">
    <property type="entry name" value="NDH2_C"/>
    <property type="match status" value="1"/>
</dbReference>
<keyword evidence="9" id="KW-0472">Membrane</keyword>
<keyword evidence="13" id="KW-1185">Reference proteome</keyword>
<reference evidence="12 13" key="1">
    <citation type="submission" date="2018-08" db="EMBL/GenBank/DDBJ databases">
        <title>Genomic Encyclopedia of Archaeal and Bacterial Type Strains, Phase II (KMG-II): from individual species to whole genera.</title>
        <authorList>
            <person name="Goeker M."/>
        </authorList>
    </citation>
    <scope>NUCLEOTIDE SEQUENCE [LARGE SCALE GENOMIC DNA]</scope>
    <source>
        <strain evidence="12 13">DSM 45791</strain>
    </source>
</reference>
<feature type="transmembrane region" description="Helical" evidence="9">
    <location>
        <begin position="74"/>
        <end position="92"/>
    </location>
</feature>
<proteinExistence type="inferred from homology"/>
<dbReference type="Pfam" id="PF07992">
    <property type="entry name" value="Pyr_redox_2"/>
    <property type="match status" value="1"/>
</dbReference>
<dbReference type="PRINTS" id="PR00411">
    <property type="entry name" value="PNDRDTASEI"/>
</dbReference>
<gene>
    <name evidence="12" type="ORF">BCF44_108344</name>
</gene>
<evidence type="ECO:0000256" key="3">
    <source>
        <dbReference type="ARBA" id="ARBA00022630"/>
    </source>
</evidence>
<sequence length="565" mass="61202">MGLNFQKSFRVIPGVRMTLGWGAVAGLVAALPVGVLMATQHMVAGFPGWLTFVAYALVIGVVLGAVARGARQGLAMTASAGVLLGTLGWLVYSLTVEPLVHGQLPTWSAASAARTYPELVGDILHGGLTGFLLHFLAGAWALKERVRQWPEQRARIVVVGGGFAGVSAAQRFEKLVLRGAKLDVTLVSDSNFLLFTPMLAEVASGALEPAHISAPIRSAAAHTTFLYGRVDRIDPAVREVVLDSGESLRYDHLVLAVGSVPHTFGLPGIDEHSFPLKNLADAIELRNHVLLMLEAADRETDPRTRRELLTFVVAGAGFAGTETVAELFDLVHGVSHYYPGIAPDEPRFVLVHAGERILPELGPELAAYSMERLAARGIEHRLNMRVTEAAEDLVRLGNDELIPTRTFVWTAGNKPTPLIPDLATDTSLRAIGLEDVWAVGDCARIPDPLREGEFYPPTAQHALRQGKAVADNVALVVAGRSPLEFRFRTVGVLVALGHRTAAAEIRGRRFAGLVAWLLWRGIYLSKLPGVEKRLRVLFDWTLDLVFPRDIVVTSAAPRRSKVRAR</sequence>
<evidence type="ECO:0000256" key="6">
    <source>
        <dbReference type="ARBA" id="ARBA00023002"/>
    </source>
</evidence>
<evidence type="ECO:0000259" key="10">
    <source>
        <dbReference type="Pfam" id="PF07992"/>
    </source>
</evidence>
<evidence type="ECO:0000256" key="5">
    <source>
        <dbReference type="ARBA" id="ARBA00022946"/>
    </source>
</evidence>
<dbReference type="EMBL" id="QUNO01000008">
    <property type="protein sequence ID" value="REH44863.1"/>
    <property type="molecule type" value="Genomic_DNA"/>
</dbReference>
<dbReference type="InterPro" id="IPR054585">
    <property type="entry name" value="NDH2-like_C"/>
</dbReference>
<dbReference type="InterPro" id="IPR045024">
    <property type="entry name" value="NDH-2"/>
</dbReference>
<dbReference type="OrthoDB" id="9781621at2"/>
<dbReference type="PANTHER" id="PTHR43706">
    <property type="entry name" value="NADH DEHYDROGENASE"/>
    <property type="match status" value="1"/>
</dbReference>
<evidence type="ECO:0000256" key="7">
    <source>
        <dbReference type="ARBA" id="ARBA00023027"/>
    </source>
</evidence>
<dbReference type="PANTHER" id="PTHR43706:SF47">
    <property type="entry name" value="EXTERNAL NADH-UBIQUINONE OXIDOREDUCTASE 1, MITOCHONDRIAL-RELATED"/>
    <property type="match status" value="1"/>
</dbReference>
<dbReference type="AlphaFoldDB" id="A0A3E0HGQ6"/>
<protein>
    <recommendedName>
        <fullName evidence="2">NADH:ubiquinone reductase (non-electrogenic)</fullName>
        <ecNumber evidence="2">1.6.5.9</ecNumber>
    </recommendedName>
</protein>
<feature type="transmembrane region" description="Helical" evidence="9">
    <location>
        <begin position="123"/>
        <end position="142"/>
    </location>
</feature>
<keyword evidence="3" id="KW-0285">Flavoprotein</keyword>
<keyword evidence="6" id="KW-0560">Oxidoreductase</keyword>
<evidence type="ECO:0000313" key="13">
    <source>
        <dbReference type="Proteomes" id="UP000256269"/>
    </source>
</evidence>
<feature type="transmembrane region" description="Helical" evidence="9">
    <location>
        <begin position="21"/>
        <end position="43"/>
    </location>
</feature>
<keyword evidence="4" id="KW-0274">FAD</keyword>
<comment type="catalytic activity">
    <reaction evidence="8">
        <text>a quinone + NADH + H(+) = a quinol + NAD(+)</text>
        <dbReference type="Rhea" id="RHEA:46160"/>
        <dbReference type="ChEBI" id="CHEBI:15378"/>
        <dbReference type="ChEBI" id="CHEBI:24646"/>
        <dbReference type="ChEBI" id="CHEBI:57540"/>
        <dbReference type="ChEBI" id="CHEBI:57945"/>
        <dbReference type="ChEBI" id="CHEBI:132124"/>
        <dbReference type="EC" id="1.6.5.9"/>
    </reaction>
</comment>
<feature type="domain" description="FAD/NAD(P)-binding" evidence="10">
    <location>
        <begin position="155"/>
        <end position="466"/>
    </location>
</feature>
<dbReference type="InterPro" id="IPR036188">
    <property type="entry name" value="FAD/NAD-bd_sf"/>
</dbReference>
<dbReference type="EC" id="1.6.5.9" evidence="2"/>
<feature type="domain" description="External alternative NADH-ubiquinone oxidoreductase-like C-terminal" evidence="11">
    <location>
        <begin position="491"/>
        <end position="549"/>
    </location>
</feature>
<keyword evidence="7" id="KW-0520">NAD</keyword>
<evidence type="ECO:0000256" key="1">
    <source>
        <dbReference type="ARBA" id="ARBA00005272"/>
    </source>
</evidence>
<evidence type="ECO:0000256" key="9">
    <source>
        <dbReference type="SAM" id="Phobius"/>
    </source>
</evidence>
<dbReference type="SUPFAM" id="SSF51905">
    <property type="entry name" value="FAD/NAD(P)-binding domain"/>
    <property type="match status" value="2"/>
</dbReference>
<dbReference type="InterPro" id="IPR023753">
    <property type="entry name" value="FAD/NAD-binding_dom"/>
</dbReference>
<dbReference type="Proteomes" id="UP000256269">
    <property type="component" value="Unassembled WGS sequence"/>
</dbReference>
<accession>A0A3E0HGQ6</accession>
<comment type="caution">
    <text evidence="12">The sequence shown here is derived from an EMBL/GenBank/DDBJ whole genome shotgun (WGS) entry which is preliminary data.</text>
</comment>
<dbReference type="GO" id="GO:0050136">
    <property type="term" value="F:NADH dehydrogenase (quinone) (non-electrogenic) activity"/>
    <property type="evidence" value="ECO:0007669"/>
    <property type="project" value="UniProtKB-EC"/>
</dbReference>
<evidence type="ECO:0000259" key="11">
    <source>
        <dbReference type="Pfam" id="PF22366"/>
    </source>
</evidence>
<dbReference type="Gene3D" id="3.50.50.100">
    <property type="match status" value="1"/>
</dbReference>
<keyword evidence="9" id="KW-1133">Transmembrane helix</keyword>
<evidence type="ECO:0000256" key="2">
    <source>
        <dbReference type="ARBA" id="ARBA00012637"/>
    </source>
</evidence>
<evidence type="ECO:0000313" key="12">
    <source>
        <dbReference type="EMBL" id="REH44863.1"/>
    </source>
</evidence>
<name>A0A3E0HGQ6_9PSEU</name>
<evidence type="ECO:0000256" key="8">
    <source>
        <dbReference type="ARBA" id="ARBA00047599"/>
    </source>
</evidence>
<organism evidence="12 13">
    <name type="scientific">Kutzneria buriramensis</name>
    <dbReference type="NCBI Taxonomy" id="1045776"/>
    <lineage>
        <taxon>Bacteria</taxon>
        <taxon>Bacillati</taxon>
        <taxon>Actinomycetota</taxon>
        <taxon>Actinomycetes</taxon>
        <taxon>Pseudonocardiales</taxon>
        <taxon>Pseudonocardiaceae</taxon>
        <taxon>Kutzneria</taxon>
    </lineage>
</organism>
<feature type="transmembrane region" description="Helical" evidence="9">
    <location>
        <begin position="49"/>
        <end position="67"/>
    </location>
</feature>
<dbReference type="PRINTS" id="PR00368">
    <property type="entry name" value="FADPNR"/>
</dbReference>
<comment type="similarity">
    <text evidence="1">Belongs to the NADH dehydrogenase family.</text>
</comment>
<keyword evidence="9" id="KW-0812">Transmembrane</keyword>
<evidence type="ECO:0000256" key="4">
    <source>
        <dbReference type="ARBA" id="ARBA00022827"/>
    </source>
</evidence>